<dbReference type="EnsemblMetazoa" id="OVOC2436.1">
    <property type="protein sequence ID" value="OVOC2436.1"/>
    <property type="gene ID" value="WBGene00239245"/>
</dbReference>
<dbReference type="Proteomes" id="UP000024404">
    <property type="component" value="Unassembled WGS sequence"/>
</dbReference>
<evidence type="ECO:0000256" key="8">
    <source>
        <dbReference type="ARBA" id="ARBA00023098"/>
    </source>
</evidence>
<dbReference type="InterPro" id="IPR036291">
    <property type="entry name" value="NAD(P)-bd_dom_sf"/>
</dbReference>
<evidence type="ECO:0000256" key="7">
    <source>
        <dbReference type="ARBA" id="ARBA00023002"/>
    </source>
</evidence>
<dbReference type="PANTHER" id="PTHR43981">
    <property type="entry name" value="ENOYL-[ACYL-CARRIER-PROTEIN] REDUCTASE, MITOCHONDRIAL"/>
    <property type="match status" value="1"/>
</dbReference>
<dbReference type="PANTHER" id="PTHR43981:SF2">
    <property type="entry name" value="ENOYL-[ACYL-CARRIER-PROTEIN] REDUCTASE, MITOCHONDRIAL"/>
    <property type="match status" value="1"/>
</dbReference>
<dbReference type="GO" id="GO:0006633">
    <property type="term" value="P:fatty acid biosynthetic process"/>
    <property type="evidence" value="ECO:0007669"/>
    <property type="project" value="UniProtKB-KW"/>
</dbReference>
<keyword evidence="9" id="KW-0496">Mitochondrion</keyword>
<reference evidence="16" key="2">
    <citation type="submission" date="2022-06" db="UniProtKB">
        <authorList>
            <consortium name="EnsemblMetazoa"/>
        </authorList>
    </citation>
    <scope>IDENTIFICATION</scope>
</reference>
<keyword evidence="4" id="KW-0276">Fatty acid metabolism</keyword>
<dbReference type="SMART" id="SM00829">
    <property type="entry name" value="PKS_ER"/>
    <property type="match status" value="1"/>
</dbReference>
<evidence type="ECO:0000313" key="16">
    <source>
        <dbReference type="EnsemblMetazoa" id="OVOC2436.1"/>
    </source>
</evidence>
<evidence type="ECO:0000256" key="5">
    <source>
        <dbReference type="ARBA" id="ARBA00022857"/>
    </source>
</evidence>
<dbReference type="EMBL" id="CMVM020000074">
    <property type="status" value="NOT_ANNOTATED_CDS"/>
    <property type="molecule type" value="Genomic_DNA"/>
</dbReference>
<dbReference type="SUPFAM" id="SSF51735">
    <property type="entry name" value="NAD(P)-binding Rossmann-fold domains"/>
    <property type="match status" value="1"/>
</dbReference>
<evidence type="ECO:0000256" key="10">
    <source>
        <dbReference type="ARBA" id="ARBA00023160"/>
    </source>
</evidence>
<keyword evidence="10" id="KW-0275">Fatty acid biosynthesis</keyword>
<dbReference type="SUPFAM" id="SSF50129">
    <property type="entry name" value="GroES-like"/>
    <property type="match status" value="1"/>
</dbReference>
<dbReference type="FunFam" id="3.40.50.720:FF:000112">
    <property type="entry name" value="Enoyl-[acyl-carrier-protein] reductase 1, mitochondrial"/>
    <property type="match status" value="1"/>
</dbReference>
<dbReference type="GO" id="GO:0005739">
    <property type="term" value="C:mitochondrion"/>
    <property type="evidence" value="ECO:0007669"/>
    <property type="project" value="UniProtKB-SubCell"/>
</dbReference>
<evidence type="ECO:0000256" key="11">
    <source>
        <dbReference type="ARBA" id="ARBA00038963"/>
    </source>
</evidence>
<evidence type="ECO:0000256" key="6">
    <source>
        <dbReference type="ARBA" id="ARBA00022946"/>
    </source>
</evidence>
<evidence type="ECO:0000259" key="15">
    <source>
        <dbReference type="SMART" id="SM00829"/>
    </source>
</evidence>
<accession>A0A8R1TQP9</accession>
<reference evidence="17" key="1">
    <citation type="submission" date="2013-10" db="EMBL/GenBank/DDBJ databases">
        <title>Genome sequencing of Onchocerca volvulus.</title>
        <authorList>
            <person name="Cotton J."/>
            <person name="Tsai J."/>
            <person name="Stanley E."/>
            <person name="Tracey A."/>
            <person name="Holroyd N."/>
            <person name="Lustigman S."/>
            <person name="Berriman M."/>
        </authorList>
    </citation>
    <scope>NUCLEOTIDE SEQUENCE</scope>
</reference>
<dbReference type="InterPro" id="IPR011032">
    <property type="entry name" value="GroES-like_sf"/>
</dbReference>
<name>A0A8R1TQP9_ONCVO</name>
<evidence type="ECO:0000256" key="2">
    <source>
        <dbReference type="ARBA" id="ARBA00010371"/>
    </source>
</evidence>
<protein>
    <recommendedName>
        <fullName evidence="12">Enoyl-[acyl-carrier-protein] reductase, mitochondrial</fullName>
        <ecNumber evidence="11">1.3.1.104</ecNumber>
    </recommendedName>
    <alternativeName>
        <fullName evidence="13">2-enoyl thioester reductase</fullName>
    </alternativeName>
</protein>
<keyword evidence="17" id="KW-1185">Reference proteome</keyword>
<evidence type="ECO:0000256" key="9">
    <source>
        <dbReference type="ARBA" id="ARBA00023128"/>
    </source>
</evidence>
<comment type="similarity">
    <text evidence="2">Belongs to the zinc-containing alcohol dehydrogenase family. Quinone oxidoreductase subfamily.</text>
</comment>
<keyword evidence="7" id="KW-0560">Oxidoreductase</keyword>
<comment type="catalytic activity">
    <reaction evidence="14">
        <text>a 2,3-saturated acyl-[ACP] + NADP(+) = a (2E)-enoyl-[ACP] + NADPH + H(+)</text>
        <dbReference type="Rhea" id="RHEA:22564"/>
        <dbReference type="Rhea" id="RHEA-COMP:9925"/>
        <dbReference type="Rhea" id="RHEA-COMP:9926"/>
        <dbReference type="ChEBI" id="CHEBI:15378"/>
        <dbReference type="ChEBI" id="CHEBI:57783"/>
        <dbReference type="ChEBI" id="CHEBI:58349"/>
        <dbReference type="ChEBI" id="CHEBI:78784"/>
        <dbReference type="ChEBI" id="CHEBI:78785"/>
        <dbReference type="EC" id="1.3.1.104"/>
    </reaction>
</comment>
<dbReference type="InterPro" id="IPR013154">
    <property type="entry name" value="ADH-like_N"/>
</dbReference>
<keyword evidence="5" id="KW-0521">NADP</keyword>
<dbReference type="Gene3D" id="3.40.50.720">
    <property type="entry name" value="NAD(P)-binding Rossmann-like Domain"/>
    <property type="match status" value="1"/>
</dbReference>
<dbReference type="Gene3D" id="3.90.180.10">
    <property type="entry name" value="Medium-chain alcohol dehydrogenases, catalytic domain"/>
    <property type="match status" value="1"/>
</dbReference>
<evidence type="ECO:0000256" key="4">
    <source>
        <dbReference type="ARBA" id="ARBA00022832"/>
    </source>
</evidence>
<proteinExistence type="inferred from homology"/>
<evidence type="ECO:0000313" key="17">
    <source>
        <dbReference type="Proteomes" id="UP000024404"/>
    </source>
</evidence>
<dbReference type="GO" id="GO:0141148">
    <property type="term" value="F:enoyl-[acyl-carrier-protein] reductase (NADPH) activity"/>
    <property type="evidence" value="ECO:0007669"/>
    <property type="project" value="UniProtKB-EC"/>
</dbReference>
<evidence type="ECO:0000256" key="12">
    <source>
        <dbReference type="ARBA" id="ARBA00041058"/>
    </source>
</evidence>
<sequence>MFGSSITLASIGVRLYRKHSHRWLSSKQLKYEKYGHPPDNEISISFQVLHLTTEEVSKVGADEVRVRWMSAPINPADINQLQGIYPVKPPLPAVGGIEGFGEVEEVGNEVTTLHAGDWVVPGSSAVGSWRTFGKHRERDLFKIAKDLPFDSAATFQVNPPTAYRMLKDFVDLKAGDLVVQNGANSTVGRCVMQLCKLWNIRTVNVVRNRENLNALVRELKELGADEVFTEEEMKKESKNKAKNAQLALNCVGGRNAMILSTCLSKKGVMVTYGGMSKKPIEVPTGPFIFKDIKLVGFWISQWYATRNTKKDREAMFEELQDLIKQGKLRPPKVNKFKLEDWKTAITNAMNSSDVKQLLVMQ</sequence>
<evidence type="ECO:0000256" key="14">
    <source>
        <dbReference type="ARBA" id="ARBA00048843"/>
    </source>
</evidence>
<dbReference type="InterPro" id="IPR020843">
    <property type="entry name" value="ER"/>
</dbReference>
<dbReference type="OMA" id="WVAPLNG"/>
<feature type="domain" description="Enoyl reductase (ER)" evidence="15">
    <location>
        <begin position="44"/>
        <end position="358"/>
    </location>
</feature>
<evidence type="ECO:0000256" key="13">
    <source>
        <dbReference type="ARBA" id="ARBA00042123"/>
    </source>
</evidence>
<dbReference type="AlphaFoldDB" id="A0A8R1TQP9"/>
<dbReference type="EC" id="1.3.1.104" evidence="11"/>
<dbReference type="Pfam" id="PF08240">
    <property type="entry name" value="ADH_N"/>
    <property type="match status" value="1"/>
</dbReference>
<dbReference type="Pfam" id="PF00107">
    <property type="entry name" value="ADH_zinc_N"/>
    <property type="match status" value="1"/>
</dbReference>
<dbReference type="CDD" id="cd08290">
    <property type="entry name" value="ETR"/>
    <property type="match status" value="1"/>
</dbReference>
<comment type="subcellular location">
    <subcellularLocation>
        <location evidence="1">Mitochondrion</location>
    </subcellularLocation>
</comment>
<keyword evidence="6" id="KW-0809">Transit peptide</keyword>
<dbReference type="InterPro" id="IPR013149">
    <property type="entry name" value="ADH-like_C"/>
</dbReference>
<keyword evidence="8" id="KW-0443">Lipid metabolism</keyword>
<organism evidence="16 17">
    <name type="scientific">Onchocerca volvulus</name>
    <dbReference type="NCBI Taxonomy" id="6282"/>
    <lineage>
        <taxon>Eukaryota</taxon>
        <taxon>Metazoa</taxon>
        <taxon>Ecdysozoa</taxon>
        <taxon>Nematoda</taxon>
        <taxon>Chromadorea</taxon>
        <taxon>Rhabditida</taxon>
        <taxon>Spirurina</taxon>
        <taxon>Spiruromorpha</taxon>
        <taxon>Filarioidea</taxon>
        <taxon>Onchocercidae</taxon>
        <taxon>Onchocerca</taxon>
    </lineage>
</organism>
<evidence type="ECO:0000256" key="3">
    <source>
        <dbReference type="ARBA" id="ARBA00022516"/>
    </source>
</evidence>
<keyword evidence="3" id="KW-0444">Lipid biosynthesis</keyword>
<evidence type="ECO:0000256" key="1">
    <source>
        <dbReference type="ARBA" id="ARBA00004173"/>
    </source>
</evidence>
<dbReference type="InterPro" id="IPR051034">
    <property type="entry name" value="Mito_Enoyl-ACP_Reductase"/>
</dbReference>